<evidence type="ECO:0000256" key="8">
    <source>
        <dbReference type="ARBA" id="ARBA00023288"/>
    </source>
</evidence>
<evidence type="ECO:0000256" key="10">
    <source>
        <dbReference type="SAM" id="SignalP"/>
    </source>
</evidence>
<accession>A0A0L0CD56</accession>
<evidence type="ECO:0008006" key="13">
    <source>
        <dbReference type="Google" id="ProtNLM"/>
    </source>
</evidence>
<organism evidence="11 12">
    <name type="scientific">Lucilia cuprina</name>
    <name type="common">Green bottle fly</name>
    <name type="synonym">Australian sheep blowfly</name>
    <dbReference type="NCBI Taxonomy" id="7375"/>
    <lineage>
        <taxon>Eukaryota</taxon>
        <taxon>Metazoa</taxon>
        <taxon>Ecdysozoa</taxon>
        <taxon>Arthropoda</taxon>
        <taxon>Hexapoda</taxon>
        <taxon>Insecta</taxon>
        <taxon>Pterygota</taxon>
        <taxon>Neoptera</taxon>
        <taxon>Endopterygota</taxon>
        <taxon>Diptera</taxon>
        <taxon>Brachycera</taxon>
        <taxon>Muscomorpha</taxon>
        <taxon>Oestroidea</taxon>
        <taxon>Calliphoridae</taxon>
        <taxon>Luciliinae</taxon>
        <taxon>Lucilia</taxon>
    </lineage>
</organism>
<dbReference type="Proteomes" id="UP000037069">
    <property type="component" value="Unassembled WGS sequence"/>
</dbReference>
<proteinExistence type="predicted"/>
<evidence type="ECO:0000313" key="12">
    <source>
        <dbReference type="Proteomes" id="UP000037069"/>
    </source>
</evidence>
<keyword evidence="3 9" id="KW-0812">Transmembrane</keyword>
<dbReference type="OrthoDB" id="6582325at2759"/>
<evidence type="ECO:0000313" key="11">
    <source>
        <dbReference type="EMBL" id="KNC30363.1"/>
    </source>
</evidence>
<dbReference type="InterPro" id="IPR050975">
    <property type="entry name" value="Sleep_regulator"/>
</dbReference>
<keyword evidence="7" id="KW-0325">Glycoprotein</keyword>
<feature type="signal peptide" evidence="10">
    <location>
        <begin position="1"/>
        <end position="26"/>
    </location>
</feature>
<evidence type="ECO:0000256" key="6">
    <source>
        <dbReference type="ARBA" id="ARBA00023136"/>
    </source>
</evidence>
<sequence length="199" mass="22359">MCLNSLKRNLILTVFLLMQFIANGSAIKCFVCDSSDNPSCTDIESNSSIVAEECTLEKMKSIDTWLFELNKIAYFDTGANRNPQMNCQKVVAKDPKTNKMVTARFCQLSAGESDACQILRSKLNLPPAGDNRLTQTNMNSNNNNNGRRMVQQQNDAEEFHCSNCYTDNCNGASMMSASGFWLMAVMLVVPVQYMIFRLW</sequence>
<dbReference type="GO" id="GO:0098552">
    <property type="term" value="C:side of membrane"/>
    <property type="evidence" value="ECO:0007669"/>
    <property type="project" value="UniProtKB-KW"/>
</dbReference>
<dbReference type="OMA" id="IVPEECT"/>
<reference evidence="11 12" key="1">
    <citation type="journal article" date="2015" name="Nat. Commun.">
        <title>Lucilia cuprina genome unlocks parasitic fly biology to underpin future interventions.</title>
        <authorList>
            <person name="Anstead C.A."/>
            <person name="Korhonen P.K."/>
            <person name="Young N.D."/>
            <person name="Hall R.S."/>
            <person name="Jex A.R."/>
            <person name="Murali S.C."/>
            <person name="Hughes D.S."/>
            <person name="Lee S.F."/>
            <person name="Perry T."/>
            <person name="Stroehlein A.J."/>
            <person name="Ansell B.R."/>
            <person name="Breugelmans B."/>
            <person name="Hofmann A."/>
            <person name="Qu J."/>
            <person name="Dugan S."/>
            <person name="Lee S.L."/>
            <person name="Chao H."/>
            <person name="Dinh H."/>
            <person name="Han Y."/>
            <person name="Doddapaneni H.V."/>
            <person name="Worley K.C."/>
            <person name="Muzny D.M."/>
            <person name="Ioannidis P."/>
            <person name="Waterhouse R.M."/>
            <person name="Zdobnov E.M."/>
            <person name="James P.J."/>
            <person name="Bagnall N.H."/>
            <person name="Kotze A.C."/>
            <person name="Gibbs R.A."/>
            <person name="Richards S."/>
            <person name="Batterham P."/>
            <person name="Gasser R.B."/>
        </authorList>
    </citation>
    <scope>NUCLEOTIDE SEQUENCE [LARGE SCALE GENOMIC DNA]</scope>
    <source>
        <strain evidence="11 12">LS</strain>
        <tissue evidence="11">Full body</tissue>
    </source>
</reference>
<dbReference type="PANTHER" id="PTHR33562:SF15">
    <property type="entry name" value="IP04187P"/>
    <property type="match status" value="1"/>
</dbReference>
<evidence type="ECO:0000256" key="3">
    <source>
        <dbReference type="ARBA" id="ARBA00022692"/>
    </source>
</evidence>
<dbReference type="AlphaFoldDB" id="A0A0L0CD56"/>
<keyword evidence="5 9" id="KW-1133">Transmembrane helix</keyword>
<dbReference type="PANTHER" id="PTHR33562">
    <property type="entry name" value="ATILLA, ISOFORM B-RELATED-RELATED"/>
    <property type="match status" value="1"/>
</dbReference>
<evidence type="ECO:0000256" key="7">
    <source>
        <dbReference type="ARBA" id="ARBA00023180"/>
    </source>
</evidence>
<gene>
    <name evidence="11" type="ORF">FF38_03925</name>
</gene>
<feature type="transmembrane region" description="Helical" evidence="9">
    <location>
        <begin position="178"/>
        <end position="196"/>
    </location>
</feature>
<feature type="chain" id="PRO_5005536215" description="Protein sleepless" evidence="10">
    <location>
        <begin position="27"/>
        <end position="199"/>
    </location>
</feature>
<comment type="caution">
    <text evidence="11">The sequence shown here is derived from an EMBL/GenBank/DDBJ whole genome shotgun (WGS) entry which is preliminary data.</text>
</comment>
<protein>
    <recommendedName>
        <fullName evidence="13">Protein sleepless</fullName>
    </recommendedName>
</protein>
<name>A0A0L0CD56_LUCCU</name>
<evidence type="ECO:0000256" key="1">
    <source>
        <dbReference type="ARBA" id="ARBA00004589"/>
    </source>
</evidence>
<keyword evidence="6 9" id="KW-0472">Membrane</keyword>
<keyword evidence="8" id="KW-0449">Lipoprotein</keyword>
<dbReference type="EMBL" id="JRES01000536">
    <property type="protein sequence ID" value="KNC30363.1"/>
    <property type="molecule type" value="Genomic_DNA"/>
</dbReference>
<evidence type="ECO:0000256" key="5">
    <source>
        <dbReference type="ARBA" id="ARBA00022989"/>
    </source>
</evidence>
<comment type="subcellular location">
    <subcellularLocation>
        <location evidence="1">Membrane</location>
        <topology evidence="1">Lipid-anchor</topology>
        <topology evidence="1">GPI-anchor</topology>
    </subcellularLocation>
</comment>
<keyword evidence="4 10" id="KW-0732">Signal</keyword>
<keyword evidence="12" id="KW-1185">Reference proteome</keyword>
<keyword evidence="2" id="KW-0336">GPI-anchor</keyword>
<evidence type="ECO:0000256" key="4">
    <source>
        <dbReference type="ARBA" id="ARBA00022729"/>
    </source>
</evidence>
<evidence type="ECO:0000256" key="2">
    <source>
        <dbReference type="ARBA" id="ARBA00022622"/>
    </source>
</evidence>
<evidence type="ECO:0000256" key="9">
    <source>
        <dbReference type="SAM" id="Phobius"/>
    </source>
</evidence>